<comment type="caution">
    <text evidence="1">The sequence shown here is derived from an EMBL/GenBank/DDBJ whole genome shotgun (WGS) entry which is preliminary data.</text>
</comment>
<evidence type="ECO:0000313" key="1">
    <source>
        <dbReference type="EMBL" id="KAH8694277.1"/>
    </source>
</evidence>
<dbReference type="Proteomes" id="UP001201262">
    <property type="component" value="Unassembled WGS sequence"/>
</dbReference>
<protein>
    <submittedName>
        <fullName evidence="1">Uncharacterized protein</fullName>
    </submittedName>
</protein>
<dbReference type="InterPro" id="IPR052738">
    <property type="entry name" value="ABC-Tungstate_binding"/>
</dbReference>
<dbReference type="RefSeq" id="XP_046069947.1">
    <property type="nucleotide sequence ID" value="XM_046216822.1"/>
</dbReference>
<dbReference type="AlphaFoldDB" id="A0AAD4KS36"/>
<organism evidence="1 2">
    <name type="scientific">Talaromyces proteolyticus</name>
    <dbReference type="NCBI Taxonomy" id="1131652"/>
    <lineage>
        <taxon>Eukaryota</taxon>
        <taxon>Fungi</taxon>
        <taxon>Dikarya</taxon>
        <taxon>Ascomycota</taxon>
        <taxon>Pezizomycotina</taxon>
        <taxon>Eurotiomycetes</taxon>
        <taxon>Eurotiomycetidae</taxon>
        <taxon>Eurotiales</taxon>
        <taxon>Trichocomaceae</taxon>
        <taxon>Talaromyces</taxon>
        <taxon>Talaromyces sect. Bacilispori</taxon>
    </lineage>
</organism>
<keyword evidence="2" id="KW-1185">Reference proteome</keyword>
<dbReference type="GeneID" id="70247109"/>
<name>A0AAD4KS36_9EURO</name>
<proteinExistence type="predicted"/>
<dbReference type="EMBL" id="JAJTJA010000009">
    <property type="protein sequence ID" value="KAH8694277.1"/>
    <property type="molecule type" value="Genomic_DNA"/>
</dbReference>
<sequence length="57" mass="6605">MNIKESRLWFAIGQAPWAKAYSTWSHQYIAYPIQALTAAITLCEYTFIDRGTYLCIN</sequence>
<dbReference type="PANTHER" id="PTHR37945">
    <property type="entry name" value="EXTRACELLULAR TUNGSTATE BINDING PROTEIN"/>
    <property type="match status" value="1"/>
</dbReference>
<dbReference type="PANTHER" id="PTHR37945:SF1">
    <property type="entry name" value="EXTRACELLULAR TUNGSTATE BINDING PROTEIN"/>
    <property type="match status" value="1"/>
</dbReference>
<dbReference type="Gene3D" id="3.40.190.10">
    <property type="entry name" value="Periplasmic binding protein-like II"/>
    <property type="match status" value="1"/>
</dbReference>
<accession>A0AAD4KS36</accession>
<evidence type="ECO:0000313" key="2">
    <source>
        <dbReference type="Proteomes" id="UP001201262"/>
    </source>
</evidence>
<reference evidence="1" key="1">
    <citation type="submission" date="2021-12" db="EMBL/GenBank/DDBJ databases">
        <title>Convergent genome expansion in fungi linked to evolution of root-endophyte symbiosis.</title>
        <authorList>
            <consortium name="DOE Joint Genome Institute"/>
            <person name="Ke Y.-H."/>
            <person name="Bonito G."/>
            <person name="Liao H.-L."/>
            <person name="Looney B."/>
            <person name="Rojas-Flechas A."/>
            <person name="Nash J."/>
            <person name="Hameed K."/>
            <person name="Schadt C."/>
            <person name="Martin F."/>
            <person name="Crous P.W."/>
            <person name="Miettinen O."/>
            <person name="Magnuson J.K."/>
            <person name="Labbe J."/>
            <person name="Jacobson D."/>
            <person name="Doktycz M.J."/>
            <person name="Veneault-Fourrey C."/>
            <person name="Kuo A."/>
            <person name="Mondo S."/>
            <person name="Calhoun S."/>
            <person name="Riley R."/>
            <person name="Ohm R."/>
            <person name="LaButti K."/>
            <person name="Andreopoulos B."/>
            <person name="Pangilinan J."/>
            <person name="Nolan M."/>
            <person name="Tritt A."/>
            <person name="Clum A."/>
            <person name="Lipzen A."/>
            <person name="Daum C."/>
            <person name="Barry K."/>
            <person name="Grigoriev I.V."/>
            <person name="Vilgalys R."/>
        </authorList>
    </citation>
    <scope>NUCLEOTIDE SEQUENCE</scope>
    <source>
        <strain evidence="1">PMI_201</strain>
    </source>
</reference>
<gene>
    <name evidence="1" type="ORF">BGW36DRAFT_384651</name>
</gene>